<evidence type="ECO:0000256" key="3">
    <source>
        <dbReference type="ARBA" id="ARBA00022737"/>
    </source>
</evidence>
<dbReference type="InterPro" id="IPR001680">
    <property type="entry name" value="WD40_rpt"/>
</dbReference>
<dbReference type="InterPro" id="IPR015943">
    <property type="entry name" value="WD40/YVTN_repeat-like_dom_sf"/>
</dbReference>
<reference evidence="10" key="1">
    <citation type="submission" date="2017-03" db="EMBL/GenBank/DDBJ databases">
        <title>Genomes of endolithic fungi from Antarctica.</title>
        <authorList>
            <person name="Coleine C."/>
            <person name="Masonjones S."/>
            <person name="Stajich J.E."/>
        </authorList>
    </citation>
    <scope>NUCLEOTIDE SEQUENCE [LARGE SCALE GENOMIC DNA]</scope>
    <source>
        <strain evidence="10">CCFEE 5527</strain>
    </source>
</reference>
<evidence type="ECO:0000313" key="9">
    <source>
        <dbReference type="EMBL" id="OQO15094.1"/>
    </source>
</evidence>
<feature type="compositionally biased region" description="Low complexity" evidence="7">
    <location>
        <begin position="125"/>
        <end position="139"/>
    </location>
</feature>
<organism evidence="9 10">
    <name type="scientific">Cryoendolithus antarcticus</name>
    <dbReference type="NCBI Taxonomy" id="1507870"/>
    <lineage>
        <taxon>Eukaryota</taxon>
        <taxon>Fungi</taxon>
        <taxon>Dikarya</taxon>
        <taxon>Ascomycota</taxon>
        <taxon>Pezizomycotina</taxon>
        <taxon>Dothideomycetes</taxon>
        <taxon>Dothideomycetidae</taxon>
        <taxon>Cladosporiales</taxon>
        <taxon>Cladosporiaceae</taxon>
        <taxon>Cryoendolithus</taxon>
    </lineage>
</organism>
<feature type="domain" description="Histone-binding protein RBBP4-like N-terminal" evidence="8">
    <location>
        <begin position="245"/>
        <end position="315"/>
    </location>
</feature>
<evidence type="ECO:0000313" key="10">
    <source>
        <dbReference type="Proteomes" id="UP000192596"/>
    </source>
</evidence>
<keyword evidence="4" id="KW-0156">Chromatin regulator</keyword>
<keyword evidence="3" id="KW-0677">Repeat</keyword>
<dbReference type="InParanoid" id="A0A1V8TUV3"/>
<dbReference type="Pfam" id="PF00400">
    <property type="entry name" value="WD40"/>
    <property type="match status" value="3"/>
</dbReference>
<dbReference type="AlphaFoldDB" id="A0A1V8TUV3"/>
<dbReference type="InterPro" id="IPR036322">
    <property type="entry name" value="WD40_repeat_dom_sf"/>
</dbReference>
<evidence type="ECO:0000256" key="7">
    <source>
        <dbReference type="SAM" id="MobiDB-lite"/>
    </source>
</evidence>
<dbReference type="PROSITE" id="PS50082">
    <property type="entry name" value="WD_REPEATS_2"/>
    <property type="match status" value="4"/>
</dbReference>
<feature type="compositionally biased region" description="Polar residues" evidence="7">
    <location>
        <begin position="97"/>
        <end position="116"/>
    </location>
</feature>
<dbReference type="PANTHER" id="PTHR22850">
    <property type="entry name" value="WD40 REPEAT FAMILY"/>
    <property type="match status" value="1"/>
</dbReference>
<dbReference type="InterPro" id="IPR019775">
    <property type="entry name" value="WD40_repeat_CS"/>
</dbReference>
<dbReference type="Pfam" id="PF12265">
    <property type="entry name" value="CAF1C_H4-bd"/>
    <property type="match status" value="1"/>
</dbReference>
<dbReference type="STRING" id="1507870.A0A1V8TUV3"/>
<protein>
    <recommendedName>
        <fullName evidence="8">Histone-binding protein RBBP4-like N-terminal domain-containing protein</fullName>
    </recommendedName>
</protein>
<evidence type="ECO:0000256" key="4">
    <source>
        <dbReference type="ARBA" id="ARBA00022853"/>
    </source>
</evidence>
<keyword evidence="10" id="KW-1185">Reference proteome</keyword>
<dbReference type="GO" id="GO:0005634">
    <property type="term" value="C:nucleus"/>
    <property type="evidence" value="ECO:0007669"/>
    <property type="project" value="UniProtKB-SubCell"/>
</dbReference>
<dbReference type="GO" id="GO:0006325">
    <property type="term" value="P:chromatin organization"/>
    <property type="evidence" value="ECO:0007669"/>
    <property type="project" value="UniProtKB-KW"/>
</dbReference>
<dbReference type="SMART" id="SM00320">
    <property type="entry name" value="WD40"/>
    <property type="match status" value="6"/>
</dbReference>
<accession>A0A1V8TUV3</accession>
<evidence type="ECO:0000256" key="5">
    <source>
        <dbReference type="ARBA" id="ARBA00023242"/>
    </source>
</evidence>
<feature type="region of interest" description="Disordered" evidence="7">
    <location>
        <begin position="1"/>
        <end position="186"/>
    </location>
</feature>
<feature type="repeat" description="WD" evidence="6">
    <location>
        <begin position="544"/>
        <end position="586"/>
    </location>
</feature>
<keyword evidence="5" id="KW-0539">Nucleus</keyword>
<evidence type="ECO:0000256" key="1">
    <source>
        <dbReference type="ARBA" id="ARBA00004123"/>
    </source>
</evidence>
<comment type="caution">
    <text evidence="9">The sequence shown here is derived from an EMBL/GenBank/DDBJ whole genome shotgun (WGS) entry which is preliminary data.</text>
</comment>
<feature type="repeat" description="WD" evidence="6">
    <location>
        <begin position="499"/>
        <end position="534"/>
    </location>
</feature>
<dbReference type="Proteomes" id="UP000192596">
    <property type="component" value="Unassembled WGS sequence"/>
</dbReference>
<feature type="compositionally biased region" description="Acidic residues" evidence="7">
    <location>
        <begin position="64"/>
        <end position="82"/>
    </location>
</feature>
<feature type="compositionally biased region" description="Polar residues" evidence="7">
    <location>
        <begin position="10"/>
        <end position="31"/>
    </location>
</feature>
<dbReference type="PROSITE" id="PS00678">
    <property type="entry name" value="WD_REPEATS_1"/>
    <property type="match status" value="2"/>
</dbReference>
<feature type="repeat" description="WD" evidence="6">
    <location>
        <begin position="400"/>
        <end position="434"/>
    </location>
</feature>
<evidence type="ECO:0000256" key="6">
    <source>
        <dbReference type="PROSITE-ProRule" id="PRU00221"/>
    </source>
</evidence>
<dbReference type="Gene3D" id="2.130.10.10">
    <property type="entry name" value="YVTN repeat-like/Quinoprotein amine dehydrogenase"/>
    <property type="match status" value="1"/>
</dbReference>
<name>A0A1V8TUV3_9PEZI</name>
<gene>
    <name evidence="9" type="ORF">B0A48_00476</name>
</gene>
<dbReference type="OrthoDB" id="427795at2759"/>
<dbReference type="FunCoup" id="A0A1V8TUV3">
    <property type="interactions" value="1917"/>
</dbReference>
<sequence>MADVGRSEDSATFQRSKSTTATPYSSYQTEPVNPRARGTRVQSAVPGPRRSRRARRTQTTETADGGDDASEEAPGPSEEDSQAADGPVASTADLAEESNSSGTEAVVLSQQSSATSSRRHTGLDGSTTPGTSNTSPATNAKNNSSEKLPGASVKSTHPAQSVRRDTEGQTGAPVHTAAAADSSADLLDEEIPIHTTASWMAVVMDANPGTNDATGGENLTSGTRTNTMANAGDTEEQIQNKMINEEYKIWKKNCVFLYDIIYSRALEWPTLTTQWLPDVKDIPGKPFRMHRMIIGSHTSNQSTDHLQIVHINIPNPPPAQLDDYNPRTEELGDYGASKEPMKLEVVQKIVHPGEVNKARYQPQNPNLIATWSPDNNVYVWDRTKHDSIPSSNIAKPNAILKGHTGEGFALEWNPFVEGQLLSGADDSVVHLWDLPRDFSLPSKTLSPARTFSHHSATVNDLQYHPVYGQNLFGSVSDDQSLQIMDLRRADNNKPVIAFPNAHADAINTLSFHPTMDKLVATAGADKTIAIFDLRFPKHGRIHTLAGHKDSITKISWHPTDSAILASAADDRRIIFWDISRAGMEQLEEDVPDGPPEMLFMHGGHTNRVSDFGWNANDEWVVVSAAEDNLIQVWRASRGLVEKMPPGVQRQEVGEA</sequence>
<dbReference type="InterPro" id="IPR022052">
    <property type="entry name" value="Histone-bd_RBBP4-like_N"/>
</dbReference>
<dbReference type="EMBL" id="NAJO01000001">
    <property type="protein sequence ID" value="OQO15094.1"/>
    <property type="molecule type" value="Genomic_DNA"/>
</dbReference>
<dbReference type="PROSITE" id="PS50294">
    <property type="entry name" value="WD_REPEATS_REGION"/>
    <property type="match status" value="3"/>
</dbReference>
<keyword evidence="2 6" id="KW-0853">WD repeat</keyword>
<dbReference type="SUPFAM" id="SSF50978">
    <property type="entry name" value="WD40 repeat-like"/>
    <property type="match status" value="1"/>
</dbReference>
<evidence type="ECO:0000259" key="8">
    <source>
        <dbReference type="Pfam" id="PF12265"/>
    </source>
</evidence>
<evidence type="ECO:0000256" key="2">
    <source>
        <dbReference type="ARBA" id="ARBA00022574"/>
    </source>
</evidence>
<proteinExistence type="predicted"/>
<comment type="subcellular location">
    <subcellularLocation>
        <location evidence="1">Nucleus</location>
    </subcellularLocation>
</comment>
<feature type="repeat" description="WD" evidence="6">
    <location>
        <begin position="601"/>
        <end position="633"/>
    </location>
</feature>
<dbReference type="InterPro" id="IPR050459">
    <property type="entry name" value="WD_repeat_RBAP46/RBAP48/MSI1"/>
</dbReference>